<evidence type="ECO:0000256" key="1">
    <source>
        <dbReference type="SAM" id="MobiDB-lite"/>
    </source>
</evidence>
<name>A0AAT9HHJ1_9ACTN</name>
<dbReference type="InterPro" id="IPR055123">
    <property type="entry name" value="SpnB-like_Rossmann"/>
</dbReference>
<dbReference type="EMBL" id="AP035768">
    <property type="protein sequence ID" value="BFO16882.1"/>
    <property type="molecule type" value="Genomic_DNA"/>
</dbReference>
<protein>
    <recommendedName>
        <fullName evidence="2">Polyketide synthase extender module SpnB-like Rossmann fold domain-containing protein</fullName>
    </recommendedName>
</protein>
<organism evidence="3">
    <name type="scientific">Streptomyces haneummycinicus</name>
    <dbReference type="NCBI Taxonomy" id="3074435"/>
    <lineage>
        <taxon>Bacteria</taxon>
        <taxon>Bacillati</taxon>
        <taxon>Actinomycetota</taxon>
        <taxon>Actinomycetes</taxon>
        <taxon>Kitasatosporales</taxon>
        <taxon>Streptomycetaceae</taxon>
        <taxon>Streptomyces</taxon>
    </lineage>
</organism>
<reference evidence="3" key="2">
    <citation type="submission" date="2024-07" db="EMBL/GenBank/DDBJ databases">
        <title>Streptomyces haneummycinica sp. nov., a new antibiotic-producing actinobacterium isolated from marine sediment.</title>
        <authorList>
            <person name="Uemura M."/>
            <person name="Hamada M."/>
            <person name="Hirano S."/>
            <person name="Kobayashi K."/>
            <person name="Ohshiro T."/>
            <person name="Kobayashi T."/>
            <person name="Terahara T."/>
        </authorList>
    </citation>
    <scope>NUCLEOTIDE SEQUENCE</scope>
    <source>
        <strain evidence="3">KM77-8</strain>
    </source>
</reference>
<reference evidence="3" key="1">
    <citation type="submission" date="2024-06" db="EMBL/GenBank/DDBJ databases">
        <authorList>
            <consortium name="consrtm"/>
            <person name="Uemura M."/>
            <person name="Terahara T."/>
        </authorList>
    </citation>
    <scope>NUCLEOTIDE SEQUENCE</scope>
    <source>
        <strain evidence="3">KM77-8</strain>
    </source>
</reference>
<sequence length="90" mass="9098">MAVTGTSAPGLALAAAWGLLRAAQAENPGRVILADVDGTDASHQILSAAVATGEPEFALRDGALYTPASCAPPTRAGTPRRPPPIRTAPR</sequence>
<feature type="domain" description="Polyketide synthase extender module SpnB-like Rossmann fold" evidence="2">
    <location>
        <begin position="10"/>
        <end position="67"/>
    </location>
</feature>
<gene>
    <name evidence="3" type="ORF">SHKM778_32700</name>
</gene>
<evidence type="ECO:0000313" key="3">
    <source>
        <dbReference type="EMBL" id="BFO16882.1"/>
    </source>
</evidence>
<dbReference type="AlphaFoldDB" id="A0AAT9HHJ1"/>
<feature type="region of interest" description="Disordered" evidence="1">
    <location>
        <begin position="68"/>
        <end position="90"/>
    </location>
</feature>
<dbReference type="Gene3D" id="3.40.50.11460">
    <property type="match status" value="1"/>
</dbReference>
<evidence type="ECO:0000259" key="2">
    <source>
        <dbReference type="Pfam" id="PF22953"/>
    </source>
</evidence>
<dbReference type="Pfam" id="PF22953">
    <property type="entry name" value="SpnB_Rossmann"/>
    <property type="match status" value="1"/>
</dbReference>
<dbReference type="SUPFAM" id="SSF51735">
    <property type="entry name" value="NAD(P)-binding Rossmann-fold domains"/>
    <property type="match status" value="1"/>
</dbReference>
<proteinExistence type="predicted"/>
<accession>A0AAT9HHJ1</accession>
<dbReference type="InterPro" id="IPR036291">
    <property type="entry name" value="NAD(P)-bd_dom_sf"/>
</dbReference>
<feature type="compositionally biased region" description="Pro residues" evidence="1">
    <location>
        <begin position="80"/>
        <end position="90"/>
    </location>
</feature>